<protein>
    <submittedName>
        <fullName evidence="1">Uncharacterized protein</fullName>
    </submittedName>
</protein>
<dbReference type="EMBL" id="CM016560">
    <property type="protein sequence ID" value="TKV97299.1"/>
    <property type="molecule type" value="Genomic_DNA"/>
</dbReference>
<dbReference type="Proteomes" id="UP000298652">
    <property type="component" value="Chromosome 9"/>
</dbReference>
<name>A0A4U6T6C1_SETVI</name>
<dbReference type="AlphaFoldDB" id="A0A4U6T6C1"/>
<sequence length="91" mass="10414">MPEEDLDCLELEVGDSDIYEDDEARVFQERAIQYETCRDPDVVVLDHDQYDAVYKDLPTAHHVLRKVPNCECCGAINFQAKEIVSVLGRGR</sequence>
<dbReference type="Gramene" id="TKV97299">
    <property type="protein sequence ID" value="TKV97299"/>
    <property type="gene ID" value="SEVIR_9G484900v2"/>
</dbReference>
<evidence type="ECO:0000313" key="2">
    <source>
        <dbReference type="Proteomes" id="UP000298652"/>
    </source>
</evidence>
<organism evidence="1 2">
    <name type="scientific">Setaria viridis</name>
    <name type="common">Green bristlegrass</name>
    <name type="synonym">Setaria italica subsp. viridis</name>
    <dbReference type="NCBI Taxonomy" id="4556"/>
    <lineage>
        <taxon>Eukaryota</taxon>
        <taxon>Viridiplantae</taxon>
        <taxon>Streptophyta</taxon>
        <taxon>Embryophyta</taxon>
        <taxon>Tracheophyta</taxon>
        <taxon>Spermatophyta</taxon>
        <taxon>Magnoliopsida</taxon>
        <taxon>Liliopsida</taxon>
        <taxon>Poales</taxon>
        <taxon>Poaceae</taxon>
        <taxon>PACMAD clade</taxon>
        <taxon>Panicoideae</taxon>
        <taxon>Panicodae</taxon>
        <taxon>Paniceae</taxon>
        <taxon>Cenchrinae</taxon>
        <taxon>Setaria</taxon>
    </lineage>
</organism>
<evidence type="ECO:0000313" key="1">
    <source>
        <dbReference type="EMBL" id="TKV97299.1"/>
    </source>
</evidence>
<reference evidence="1" key="1">
    <citation type="submission" date="2019-03" db="EMBL/GenBank/DDBJ databases">
        <title>WGS assembly of Setaria viridis.</title>
        <authorList>
            <person name="Huang P."/>
            <person name="Jenkins J."/>
            <person name="Grimwood J."/>
            <person name="Barry K."/>
            <person name="Healey A."/>
            <person name="Mamidi S."/>
            <person name="Sreedasyam A."/>
            <person name="Shu S."/>
            <person name="Feldman M."/>
            <person name="Wu J."/>
            <person name="Yu Y."/>
            <person name="Chen C."/>
            <person name="Johnson J."/>
            <person name="Rokhsar D."/>
            <person name="Baxter I."/>
            <person name="Schmutz J."/>
            <person name="Brutnell T."/>
            <person name="Kellogg E."/>
        </authorList>
    </citation>
    <scope>NUCLEOTIDE SEQUENCE [LARGE SCALE GENOMIC DNA]</scope>
</reference>
<keyword evidence="2" id="KW-1185">Reference proteome</keyword>
<gene>
    <name evidence="1" type="ORF">SEVIR_9G484900v2</name>
</gene>
<proteinExistence type="predicted"/>
<accession>A0A4U6T6C1</accession>